<dbReference type="RefSeq" id="WP_267221325.1">
    <property type="nucleotide sequence ID" value="NZ_JAPCWC010000010.1"/>
</dbReference>
<gene>
    <name evidence="1" type="ORF">ACFFF8_10235</name>
</gene>
<dbReference type="Proteomes" id="UP001589858">
    <property type="component" value="Unassembled WGS sequence"/>
</dbReference>
<organism evidence="1 2">
    <name type="scientific">Novosphingobium clariflavum</name>
    <dbReference type="NCBI Taxonomy" id="2029884"/>
    <lineage>
        <taxon>Bacteria</taxon>
        <taxon>Pseudomonadati</taxon>
        <taxon>Pseudomonadota</taxon>
        <taxon>Alphaproteobacteria</taxon>
        <taxon>Sphingomonadales</taxon>
        <taxon>Sphingomonadaceae</taxon>
        <taxon>Novosphingobium</taxon>
    </lineage>
</organism>
<keyword evidence="2" id="KW-1185">Reference proteome</keyword>
<sequence length="84" mass="9280">MNMLAVSCRDLALRDEGVSSRACFDIVSSVRLLLARIGVIFGIVLQCFRRGFEGMTEPLPSSLEFYFRRCFCGALACSGLILLP</sequence>
<comment type="caution">
    <text evidence="1">The sequence shown here is derived from an EMBL/GenBank/DDBJ whole genome shotgun (WGS) entry which is preliminary data.</text>
</comment>
<dbReference type="EMBL" id="JBHLTM010000036">
    <property type="protein sequence ID" value="MFC0684973.1"/>
    <property type="molecule type" value="Genomic_DNA"/>
</dbReference>
<reference evidence="1 2" key="1">
    <citation type="submission" date="2024-09" db="EMBL/GenBank/DDBJ databases">
        <authorList>
            <person name="Sun Q."/>
            <person name="Mori K."/>
        </authorList>
    </citation>
    <scope>NUCLEOTIDE SEQUENCE [LARGE SCALE GENOMIC DNA]</scope>
    <source>
        <strain evidence="1 2">CICC 11035S</strain>
    </source>
</reference>
<evidence type="ECO:0000313" key="1">
    <source>
        <dbReference type="EMBL" id="MFC0684973.1"/>
    </source>
</evidence>
<evidence type="ECO:0000313" key="2">
    <source>
        <dbReference type="Proteomes" id="UP001589858"/>
    </source>
</evidence>
<proteinExistence type="predicted"/>
<accession>A0ABV6SA61</accession>
<name>A0ABV6SA61_9SPHN</name>
<protein>
    <submittedName>
        <fullName evidence="1">Uncharacterized protein</fullName>
    </submittedName>
</protein>